<comment type="caution">
    <text evidence="3">The sequence shown here is derived from an EMBL/GenBank/DDBJ whole genome shotgun (WGS) entry which is preliminary data.</text>
</comment>
<dbReference type="PANTHER" id="PTHR10159:SF519">
    <property type="entry name" value="DUAL SPECIFICITY PROTEIN PHOSPHATASE MPK3"/>
    <property type="match status" value="1"/>
</dbReference>
<reference evidence="3 4" key="1">
    <citation type="journal article" date="2019" name="Microorganisms">
        <title>Genome Insights into the Novel Species Microvirga brassicacearum, a Rapeseed Endophyte with Biotechnological Potential.</title>
        <authorList>
            <person name="Jimenez-Gomez A."/>
            <person name="Saati-Santamaria Z."/>
            <person name="Igual J.M."/>
            <person name="Rivas R."/>
            <person name="Mateos P.F."/>
            <person name="Garcia-Fraile P."/>
        </authorList>
    </citation>
    <scope>NUCLEOTIDE SEQUENCE [LARGE SCALE GENOMIC DNA]</scope>
    <source>
        <strain evidence="3 4">CDVBN77</strain>
    </source>
</reference>
<dbReference type="SUPFAM" id="SSF52799">
    <property type="entry name" value="(Phosphotyrosine protein) phosphatases II"/>
    <property type="match status" value="1"/>
</dbReference>
<dbReference type="GO" id="GO:0033550">
    <property type="term" value="F:MAP kinase tyrosine phosphatase activity"/>
    <property type="evidence" value="ECO:0007669"/>
    <property type="project" value="TreeGrafter"/>
</dbReference>
<dbReference type="AlphaFoldDB" id="A0A5N3PDD5"/>
<dbReference type="InterPro" id="IPR000387">
    <property type="entry name" value="Tyr_Pase_dom"/>
</dbReference>
<dbReference type="Gene3D" id="3.90.190.10">
    <property type="entry name" value="Protein tyrosine phosphatase superfamily"/>
    <property type="match status" value="1"/>
</dbReference>
<evidence type="ECO:0000313" key="4">
    <source>
        <dbReference type="Proteomes" id="UP000325684"/>
    </source>
</evidence>
<dbReference type="GO" id="GO:0008330">
    <property type="term" value="F:protein tyrosine/threonine phosphatase activity"/>
    <property type="evidence" value="ECO:0007669"/>
    <property type="project" value="TreeGrafter"/>
</dbReference>
<dbReference type="OrthoDB" id="8016560at2"/>
<evidence type="ECO:0000313" key="3">
    <source>
        <dbReference type="EMBL" id="KAB0267767.1"/>
    </source>
</evidence>
<proteinExistence type="predicted"/>
<dbReference type="GO" id="GO:0017017">
    <property type="term" value="F:MAP kinase tyrosine/serine/threonine phosphatase activity"/>
    <property type="evidence" value="ECO:0007669"/>
    <property type="project" value="TreeGrafter"/>
</dbReference>
<dbReference type="Proteomes" id="UP000325684">
    <property type="component" value="Unassembled WGS sequence"/>
</dbReference>
<organism evidence="3 4">
    <name type="scientific">Microvirga brassicacearum</name>
    <dbReference type="NCBI Taxonomy" id="2580413"/>
    <lineage>
        <taxon>Bacteria</taxon>
        <taxon>Pseudomonadati</taxon>
        <taxon>Pseudomonadota</taxon>
        <taxon>Alphaproteobacteria</taxon>
        <taxon>Hyphomicrobiales</taxon>
        <taxon>Methylobacteriaceae</taxon>
        <taxon>Microvirga</taxon>
    </lineage>
</organism>
<keyword evidence="1" id="KW-0378">Hydrolase</keyword>
<gene>
    <name evidence="3" type="ORF">FEZ63_09080</name>
</gene>
<dbReference type="PROSITE" id="PS50056">
    <property type="entry name" value="TYR_PHOSPHATASE_2"/>
    <property type="match status" value="1"/>
</dbReference>
<accession>A0A5N3PDD5</accession>
<dbReference type="InterPro" id="IPR029021">
    <property type="entry name" value="Prot-tyrosine_phosphatase-like"/>
</dbReference>
<keyword evidence="1" id="KW-0904">Protein phosphatase</keyword>
<feature type="domain" description="Tyrosine specific protein phosphatases" evidence="2">
    <location>
        <begin position="107"/>
        <end position="168"/>
    </location>
</feature>
<dbReference type="RefSeq" id="WP_150944148.1">
    <property type="nucleotide sequence ID" value="NZ_VCMV01000013.1"/>
</dbReference>
<keyword evidence="4" id="KW-1185">Reference proteome</keyword>
<evidence type="ECO:0000259" key="2">
    <source>
        <dbReference type="PROSITE" id="PS50056"/>
    </source>
</evidence>
<sequence length="217" mass="23852">MREDSPRYERPALSLIEEHVQPYGAGLYIGGMEGAGDLAALKARNITTVVNCAVNLDLNYATERFPGAADPEAIYGIGAVRYYKLGLVDGHGNPETMMLAGFYLLRGAFSQKLPERATYPRREQGNVLVNCRAGRSRSVALAALFLHVEMPQMYPELEAALDHVRRRRELRADEWFETPKPMLVGAALRARDWIARIDAEAVSAGGAADDYARAANG</sequence>
<dbReference type="CDD" id="cd14498">
    <property type="entry name" value="DSP"/>
    <property type="match status" value="1"/>
</dbReference>
<dbReference type="GO" id="GO:0005737">
    <property type="term" value="C:cytoplasm"/>
    <property type="evidence" value="ECO:0007669"/>
    <property type="project" value="TreeGrafter"/>
</dbReference>
<name>A0A5N3PDD5_9HYPH</name>
<evidence type="ECO:0000256" key="1">
    <source>
        <dbReference type="ARBA" id="ARBA00022912"/>
    </source>
</evidence>
<dbReference type="EMBL" id="VCMV01000013">
    <property type="protein sequence ID" value="KAB0267767.1"/>
    <property type="molecule type" value="Genomic_DNA"/>
</dbReference>
<protein>
    <submittedName>
        <fullName evidence="3">Dual specificity protein phosphatase family protein</fullName>
    </submittedName>
</protein>
<dbReference type="PANTHER" id="PTHR10159">
    <property type="entry name" value="DUAL SPECIFICITY PROTEIN PHOSPHATASE"/>
    <property type="match status" value="1"/>
</dbReference>